<feature type="compositionally biased region" description="Pro residues" evidence="1">
    <location>
        <begin position="754"/>
        <end position="772"/>
    </location>
</feature>
<feature type="region of interest" description="Disordered" evidence="1">
    <location>
        <begin position="86"/>
        <end position="169"/>
    </location>
</feature>
<keyword evidence="3" id="KW-1185">Reference proteome</keyword>
<gene>
    <name evidence="2" type="ORF">PECAL_6P08200</name>
</gene>
<dbReference type="Gene3D" id="2.30.30.140">
    <property type="match status" value="1"/>
</dbReference>
<evidence type="ECO:0000256" key="1">
    <source>
        <dbReference type="SAM" id="MobiDB-lite"/>
    </source>
</evidence>
<comment type="caution">
    <text evidence="2">The sequence shown here is derived from an EMBL/GenBank/DDBJ whole genome shotgun (WGS) entry which is preliminary data.</text>
</comment>
<feature type="compositionally biased region" description="Low complexity" evidence="1">
    <location>
        <begin position="123"/>
        <end position="132"/>
    </location>
</feature>
<sequence length="795" mass="84575">MSQAQCTAEVEAWLVRNNFTEPQRAHLLQQVDALSDFSEAVDEDIPAITAGWSSLARSKLRRCVAKLCAERGWECKLAAAAPAPAPAAPTAEITPAPSPPPQRPIPRGRPPKKQRKADTSGDAALARQLAAAESPRRAQPPKKKRPAAKPAPRPKKKAKPPAQPDDDATAGDAELARRLSLGLPVRSASGAVSMAVWDVPAAALPSRRRSSGADERHRRIEARVRSKILPYRGARIKFATPNPKQSLASEHGKKSKRRYDAYMGATTVGEFLSCGGRPADLCYDVERGYCEVTDARWAAAVAEEAKDDEAEEGAGAARLRDERWAARYDEVCWAREGDVWWPGVVMDPAAIAGAAAARARREQGQRYAVYNFGVDSAEQFSFAAPGNLVGWAEGLRAGHGAPRGGKYGRLLPQAVAEAEAELSRQEGAEEGAGPLPMPAGGWPGAPDDDAEVDAAAPAEAAAPTDGGDDAEVDEVDDFVISARAAPAPAPARAPRPPAVAAPRPPARARARPSSPRASSIVDGLVDRGVRVKRTGKPRTTQRAAAIERATTAREYVDRGGRKQDLLYDLKNDYFRVVREEDVPDGLAWLPPGVVFDREVRDAGGRWNSSKSSPYHATVVWCRWLPDFELRDSAGKVTRGAWQVQWKHRGSRTVSHVPKEDVRVRAAAPAPAAVPNHALLVGATAPTPAPAPVPPRPRAPPPAAAVVDLTQDDAAPPAPAPARARSPRAQTLGPCRPGVEGPKSIFTAPTGPRRAPAPAPAPAAALPPLPPFDPLATAPAPAAPAADDDDWRRRML</sequence>
<organism evidence="2 3">
    <name type="scientific">Pelagomonas calceolata</name>
    <dbReference type="NCBI Taxonomy" id="35677"/>
    <lineage>
        <taxon>Eukaryota</taxon>
        <taxon>Sar</taxon>
        <taxon>Stramenopiles</taxon>
        <taxon>Ochrophyta</taxon>
        <taxon>Pelagophyceae</taxon>
        <taxon>Pelagomonadales</taxon>
        <taxon>Pelagomonadaceae</taxon>
        <taxon>Pelagomonas</taxon>
    </lineage>
</organism>
<feature type="compositionally biased region" description="Pro residues" evidence="1">
    <location>
        <begin position="487"/>
        <end position="505"/>
    </location>
</feature>
<feature type="region of interest" description="Disordered" evidence="1">
    <location>
        <begin position="418"/>
        <end position="471"/>
    </location>
</feature>
<evidence type="ECO:0008006" key="4">
    <source>
        <dbReference type="Google" id="ProtNLM"/>
    </source>
</evidence>
<feature type="compositionally biased region" description="Basic residues" evidence="1">
    <location>
        <begin position="139"/>
        <end position="159"/>
    </location>
</feature>
<reference evidence="2" key="1">
    <citation type="submission" date="2021-11" db="EMBL/GenBank/DDBJ databases">
        <authorList>
            <consortium name="Genoscope - CEA"/>
            <person name="William W."/>
        </authorList>
    </citation>
    <scope>NUCLEOTIDE SEQUENCE</scope>
</reference>
<feature type="compositionally biased region" description="Pro residues" evidence="1">
    <location>
        <begin position="686"/>
        <end position="702"/>
    </location>
</feature>
<dbReference type="EMBL" id="CAKKNE010000006">
    <property type="protein sequence ID" value="CAH0379218.1"/>
    <property type="molecule type" value="Genomic_DNA"/>
</dbReference>
<feature type="compositionally biased region" description="Low complexity" evidence="1">
    <location>
        <begin position="773"/>
        <end position="784"/>
    </location>
</feature>
<protein>
    <recommendedName>
        <fullName evidence="4">PWWP domain-containing protein</fullName>
    </recommendedName>
</protein>
<feature type="compositionally biased region" description="Pro residues" evidence="1">
    <location>
        <begin position="96"/>
        <end position="108"/>
    </location>
</feature>
<dbReference type="OrthoDB" id="10688911at2759"/>
<accession>A0A8J2SSE4</accession>
<dbReference type="AlphaFoldDB" id="A0A8J2SSE4"/>
<feature type="compositionally biased region" description="Low complexity" evidence="1">
    <location>
        <begin position="453"/>
        <end position="465"/>
    </location>
</feature>
<feature type="region of interest" description="Disordered" evidence="1">
    <location>
        <begin position="682"/>
        <end position="795"/>
    </location>
</feature>
<proteinExistence type="predicted"/>
<evidence type="ECO:0000313" key="2">
    <source>
        <dbReference type="EMBL" id="CAH0379218.1"/>
    </source>
</evidence>
<dbReference type="CDD" id="cd05162">
    <property type="entry name" value="PWWP"/>
    <property type="match status" value="1"/>
</dbReference>
<feature type="region of interest" description="Disordered" evidence="1">
    <location>
        <begin position="485"/>
        <end position="521"/>
    </location>
</feature>
<name>A0A8J2SSE4_9STRA</name>
<evidence type="ECO:0000313" key="3">
    <source>
        <dbReference type="Proteomes" id="UP000789595"/>
    </source>
</evidence>
<feature type="compositionally biased region" description="Low complexity" evidence="1">
    <location>
        <begin position="86"/>
        <end position="95"/>
    </location>
</feature>
<dbReference type="Proteomes" id="UP000789595">
    <property type="component" value="Unassembled WGS sequence"/>
</dbReference>